<dbReference type="Proteomes" id="UP000708208">
    <property type="component" value="Unassembled WGS sequence"/>
</dbReference>
<name>A0A8J2LHD7_9HEXA</name>
<accession>A0A8J2LHD7</accession>
<evidence type="ECO:0000313" key="2">
    <source>
        <dbReference type="Proteomes" id="UP000708208"/>
    </source>
</evidence>
<proteinExistence type="predicted"/>
<keyword evidence="2" id="KW-1185">Reference proteome</keyword>
<dbReference type="EMBL" id="CAJVCH010565479">
    <property type="protein sequence ID" value="CAG7832519.1"/>
    <property type="molecule type" value="Genomic_DNA"/>
</dbReference>
<organism evidence="1 2">
    <name type="scientific">Allacma fusca</name>
    <dbReference type="NCBI Taxonomy" id="39272"/>
    <lineage>
        <taxon>Eukaryota</taxon>
        <taxon>Metazoa</taxon>
        <taxon>Ecdysozoa</taxon>
        <taxon>Arthropoda</taxon>
        <taxon>Hexapoda</taxon>
        <taxon>Collembola</taxon>
        <taxon>Symphypleona</taxon>
        <taxon>Sminthuridae</taxon>
        <taxon>Allacma</taxon>
    </lineage>
</organism>
<evidence type="ECO:0000313" key="1">
    <source>
        <dbReference type="EMBL" id="CAG7832519.1"/>
    </source>
</evidence>
<gene>
    <name evidence="1" type="ORF">AFUS01_LOCUS42200</name>
</gene>
<reference evidence="1" key="1">
    <citation type="submission" date="2021-06" db="EMBL/GenBank/DDBJ databases">
        <authorList>
            <person name="Hodson N. C."/>
            <person name="Mongue J. A."/>
            <person name="Jaron S. K."/>
        </authorList>
    </citation>
    <scope>NUCLEOTIDE SEQUENCE</scope>
</reference>
<sequence length="94" mass="10956">MVGKDGRPCQKVMPHIYNERWDRFCDTDPHFCSPQDINLNGPNSNFSQVGNSSRVVTPNLFKKFLMKICVEHQKLLYIFPRLSQKNSVLVDSWL</sequence>
<comment type="caution">
    <text evidence="1">The sequence shown here is derived from an EMBL/GenBank/DDBJ whole genome shotgun (WGS) entry which is preliminary data.</text>
</comment>
<dbReference type="AlphaFoldDB" id="A0A8J2LHD7"/>
<protein>
    <submittedName>
        <fullName evidence="1">Uncharacterized protein</fullName>
    </submittedName>
</protein>